<protein>
    <submittedName>
        <fullName evidence="1">Uncharacterized protein</fullName>
    </submittedName>
</protein>
<reference evidence="1" key="1">
    <citation type="submission" date="2021-07" db="EMBL/GenBank/DDBJ databases">
        <title>Genome Resource of American Ginseng Black Spot Pathogen Alternaria panax.</title>
        <authorList>
            <person name="Qiu C."/>
            <person name="Wang W."/>
            <person name="Liu Z."/>
        </authorList>
    </citation>
    <scope>NUCLEOTIDE SEQUENCE</scope>
    <source>
        <strain evidence="1">BNCC115425</strain>
    </source>
</reference>
<dbReference type="EMBL" id="JAANER010000005">
    <property type="protein sequence ID" value="KAG9189642.1"/>
    <property type="molecule type" value="Genomic_DNA"/>
</dbReference>
<proteinExistence type="predicted"/>
<accession>A0AAD4I857</accession>
<sequence>MTKIKLLSFADFEIYAKESKWVSSDTFDPDACPDHPYFRIDTEVVSHGLEMAATKILEALGVVTKDNVKLRHIEWNAFELRHVAHGPLKFNLFTGSARKSPLLNALLNMSAFAKIGAKGEDFQHFFTPRTFADGSFQALCVERSLEKLTSVGIDQKGFTKELLLSNAENLQASIEGYVTEVGDKECYWHLVNSVKTKCPFPILRHNLELVDTPGLGELNQMRMASTNRAHNNADLLCIIGDTDRIKANELIMDSVVQAIAQHGAENLTIIATKTDAFVDQDVLQENGPLYKHAREILSWIKSSTSRSTRHVRKFFPGLIAKIYRVIDPSRSEGFKFIAQASPATIKWAADESDGVLTRFLEGLTEQTRDVLPADRQHYLESLDQEAKAWRSIKLPTFREMIREHGVLAPGASKVANMRGGYNSNRNIARLVMPAFRSLTRHQKPKHVRLAEERHKGRKHVSTMVIAQLDNAESNLQSIKGTKKLRAPTGLAPTSPIKKVVARPEQMVDLTGTLAVRESDYRSFIARQTTDVFGAVFVVRPQKVYEKPPRVFARELLLQLFKEGSCKKPAKESGKEAETEEVSEDEHCTVTSSATMIFSKMSMPRRYKSHADNFADGIKATTQEF</sequence>
<dbReference type="CDD" id="cd00882">
    <property type="entry name" value="Ras_like_GTPase"/>
    <property type="match status" value="1"/>
</dbReference>
<name>A0AAD4I857_9PLEO</name>
<dbReference type="InterPro" id="IPR027417">
    <property type="entry name" value="P-loop_NTPase"/>
</dbReference>
<evidence type="ECO:0000313" key="1">
    <source>
        <dbReference type="EMBL" id="KAG9189642.1"/>
    </source>
</evidence>
<gene>
    <name evidence="1" type="ORF">G6011_06510</name>
</gene>
<keyword evidence="2" id="KW-1185">Reference proteome</keyword>
<comment type="caution">
    <text evidence="1">The sequence shown here is derived from an EMBL/GenBank/DDBJ whole genome shotgun (WGS) entry which is preliminary data.</text>
</comment>
<organism evidence="1 2">
    <name type="scientific">Alternaria panax</name>
    <dbReference type="NCBI Taxonomy" id="48097"/>
    <lineage>
        <taxon>Eukaryota</taxon>
        <taxon>Fungi</taxon>
        <taxon>Dikarya</taxon>
        <taxon>Ascomycota</taxon>
        <taxon>Pezizomycotina</taxon>
        <taxon>Dothideomycetes</taxon>
        <taxon>Pleosporomycetidae</taxon>
        <taxon>Pleosporales</taxon>
        <taxon>Pleosporineae</taxon>
        <taxon>Pleosporaceae</taxon>
        <taxon>Alternaria</taxon>
        <taxon>Alternaria sect. Panax</taxon>
    </lineage>
</organism>
<dbReference type="Proteomes" id="UP001199106">
    <property type="component" value="Unassembled WGS sequence"/>
</dbReference>
<dbReference type="SUPFAM" id="SSF52540">
    <property type="entry name" value="P-loop containing nucleoside triphosphate hydrolases"/>
    <property type="match status" value="1"/>
</dbReference>
<dbReference type="Gene3D" id="3.40.50.300">
    <property type="entry name" value="P-loop containing nucleotide triphosphate hydrolases"/>
    <property type="match status" value="1"/>
</dbReference>
<evidence type="ECO:0000313" key="2">
    <source>
        <dbReference type="Proteomes" id="UP001199106"/>
    </source>
</evidence>
<dbReference type="AlphaFoldDB" id="A0AAD4I857"/>